<gene>
    <name evidence="1" type="ORF">PHPALM_6168</name>
</gene>
<proteinExistence type="predicted"/>
<accession>A0A2P4YFI9</accession>
<reference evidence="1 2" key="1">
    <citation type="journal article" date="2017" name="Genome Biol. Evol.">
        <title>Phytophthora megakarya and P. palmivora, closely related causal agents of cacao black pod rot, underwent increases in genome sizes and gene numbers by different mechanisms.</title>
        <authorList>
            <person name="Ali S.S."/>
            <person name="Shao J."/>
            <person name="Lary D.J."/>
            <person name="Kronmiller B."/>
            <person name="Shen D."/>
            <person name="Strem M.D."/>
            <person name="Amoako-Attah I."/>
            <person name="Akrofi A.Y."/>
            <person name="Begoude B.A."/>
            <person name="Ten Hoopen G.M."/>
            <person name="Coulibaly K."/>
            <person name="Kebe B.I."/>
            <person name="Melnick R.L."/>
            <person name="Guiltinan M.J."/>
            <person name="Tyler B.M."/>
            <person name="Meinhardt L.W."/>
            <person name="Bailey B.A."/>
        </authorList>
    </citation>
    <scope>NUCLEOTIDE SEQUENCE [LARGE SCALE GENOMIC DNA]</scope>
    <source>
        <strain evidence="2">sbr112.9</strain>
    </source>
</reference>
<organism evidence="1 2">
    <name type="scientific">Phytophthora palmivora</name>
    <dbReference type="NCBI Taxonomy" id="4796"/>
    <lineage>
        <taxon>Eukaryota</taxon>
        <taxon>Sar</taxon>
        <taxon>Stramenopiles</taxon>
        <taxon>Oomycota</taxon>
        <taxon>Peronosporomycetes</taxon>
        <taxon>Peronosporales</taxon>
        <taxon>Peronosporaceae</taxon>
        <taxon>Phytophthora</taxon>
    </lineage>
</organism>
<comment type="caution">
    <text evidence="1">The sequence shown here is derived from an EMBL/GenBank/DDBJ whole genome shotgun (WGS) entry which is preliminary data.</text>
</comment>
<evidence type="ECO:0000313" key="2">
    <source>
        <dbReference type="Proteomes" id="UP000237271"/>
    </source>
</evidence>
<dbReference type="AlphaFoldDB" id="A0A2P4YFI9"/>
<keyword evidence="2" id="KW-1185">Reference proteome</keyword>
<sequence>MFYENPIFLIGVPAFNTIRCCGLPKKFREITGSTISLHKYFQSCPVLGTLFPGSKPNFDLVNHSVLLWKMIEFKNLSMHSVRKGVVTFACGGSTGGPSIVSVWTIYRRNRKGLMLLWEFRGCVRLTGAPCYNFAGPITYQPSAFVIILFTNRNIVQD</sequence>
<dbReference type="Proteomes" id="UP000237271">
    <property type="component" value="Unassembled WGS sequence"/>
</dbReference>
<evidence type="ECO:0000313" key="1">
    <source>
        <dbReference type="EMBL" id="POM76568.1"/>
    </source>
</evidence>
<dbReference type="EMBL" id="NCKW01003419">
    <property type="protein sequence ID" value="POM76568.1"/>
    <property type="molecule type" value="Genomic_DNA"/>
</dbReference>
<name>A0A2P4YFI9_9STRA</name>
<protein>
    <submittedName>
        <fullName evidence="1">Uncharacterized protein</fullName>
    </submittedName>
</protein>